<evidence type="ECO:0000313" key="3">
    <source>
        <dbReference type="EMBL" id="GBN41397.1"/>
    </source>
</evidence>
<dbReference type="InterPro" id="IPR036397">
    <property type="entry name" value="RNaseH_sf"/>
</dbReference>
<dbReference type="PANTHER" id="PTHR47331">
    <property type="entry name" value="PHD-TYPE DOMAIN-CONTAINING PROTEIN"/>
    <property type="match status" value="1"/>
</dbReference>
<dbReference type="InterPro" id="IPR040676">
    <property type="entry name" value="DUF5641"/>
</dbReference>
<dbReference type="GO" id="GO:0015074">
    <property type="term" value="P:DNA integration"/>
    <property type="evidence" value="ECO:0007669"/>
    <property type="project" value="InterPro"/>
</dbReference>
<dbReference type="Proteomes" id="UP000499080">
    <property type="component" value="Unassembled WGS sequence"/>
</dbReference>
<dbReference type="PROSITE" id="PS50994">
    <property type="entry name" value="INTEGRASE"/>
    <property type="match status" value="1"/>
</dbReference>
<evidence type="ECO:0000313" key="4">
    <source>
        <dbReference type="Proteomes" id="UP000499080"/>
    </source>
</evidence>
<organism evidence="3 4">
    <name type="scientific">Araneus ventricosus</name>
    <name type="common">Orbweaver spider</name>
    <name type="synonym">Epeira ventricosa</name>
    <dbReference type="NCBI Taxonomy" id="182803"/>
    <lineage>
        <taxon>Eukaryota</taxon>
        <taxon>Metazoa</taxon>
        <taxon>Ecdysozoa</taxon>
        <taxon>Arthropoda</taxon>
        <taxon>Chelicerata</taxon>
        <taxon>Arachnida</taxon>
        <taxon>Araneae</taxon>
        <taxon>Araneomorphae</taxon>
        <taxon>Entelegynae</taxon>
        <taxon>Araneoidea</taxon>
        <taxon>Araneidae</taxon>
        <taxon>Araneus</taxon>
    </lineage>
</organism>
<dbReference type="PANTHER" id="PTHR47331:SF2">
    <property type="match status" value="1"/>
</dbReference>
<dbReference type="OrthoDB" id="8019190at2759"/>
<dbReference type="InterPro" id="IPR012337">
    <property type="entry name" value="RNaseH-like_sf"/>
</dbReference>
<name>A0A4Y2NTT7_ARAVE</name>
<dbReference type="InterPro" id="IPR001584">
    <property type="entry name" value="Integrase_cat-core"/>
</dbReference>
<dbReference type="GO" id="GO:0003676">
    <property type="term" value="F:nucleic acid binding"/>
    <property type="evidence" value="ECO:0007669"/>
    <property type="project" value="InterPro"/>
</dbReference>
<protein>
    <recommendedName>
        <fullName evidence="2">Integrase catalytic domain-containing protein</fullName>
    </recommendedName>
</protein>
<comment type="caution">
    <text evidence="3">The sequence shown here is derived from an EMBL/GenBank/DDBJ whole genome shotgun (WGS) entry which is preliminary data.</text>
</comment>
<feature type="region of interest" description="Disordered" evidence="1">
    <location>
        <begin position="280"/>
        <end position="300"/>
    </location>
</feature>
<accession>A0A4Y2NTT7</accession>
<proteinExistence type="predicted"/>
<gene>
    <name evidence="3" type="ORF">AVEN_151437_1</name>
</gene>
<dbReference type="Gene3D" id="3.30.420.10">
    <property type="entry name" value="Ribonuclease H-like superfamily/Ribonuclease H"/>
    <property type="match status" value="1"/>
</dbReference>
<sequence>MSSEPIPLPPDRVTDCWPFEIVGIDLVGPLFLKNEGKVWIILFTCAVYRAIHLELVNSLSSDAFLLALRRFIARCGRPRTIYCDNGTNFRGASNDLSKLNWSKVLKETRTPNIFWKFIPPTAAWWGGWCERLVRTLKGFLKRTLENPEELISLTPSMFLIENRSSNTGDIEKLNSSSLNKRIKYRSKLVKDICQRFRKEYLGQLVQKHNEKHSCNPQVGEIVLVGDDNKKRLFWVLAKIVELIPGHDGKISTVKLKTLHGTFLHPIQRIYPLEIYSNQSVDREPGGEESSSDDVSDNENKLAPADDVIMRKYTSSGRYVKAPKRLDLLNNVHYVLETLSESQEGGRML</sequence>
<evidence type="ECO:0000259" key="2">
    <source>
        <dbReference type="PROSITE" id="PS50994"/>
    </source>
</evidence>
<evidence type="ECO:0000256" key="1">
    <source>
        <dbReference type="SAM" id="MobiDB-lite"/>
    </source>
</evidence>
<dbReference type="EMBL" id="BGPR01009648">
    <property type="protein sequence ID" value="GBN41397.1"/>
    <property type="molecule type" value="Genomic_DNA"/>
</dbReference>
<dbReference type="SUPFAM" id="SSF53098">
    <property type="entry name" value="Ribonuclease H-like"/>
    <property type="match status" value="1"/>
</dbReference>
<reference evidence="3 4" key="1">
    <citation type="journal article" date="2019" name="Sci. Rep.">
        <title>Orb-weaving spider Araneus ventricosus genome elucidates the spidroin gene catalogue.</title>
        <authorList>
            <person name="Kono N."/>
            <person name="Nakamura H."/>
            <person name="Ohtoshi R."/>
            <person name="Moran D.A.P."/>
            <person name="Shinohara A."/>
            <person name="Yoshida Y."/>
            <person name="Fujiwara M."/>
            <person name="Mori M."/>
            <person name="Tomita M."/>
            <person name="Arakawa K."/>
        </authorList>
    </citation>
    <scope>NUCLEOTIDE SEQUENCE [LARGE SCALE GENOMIC DNA]</scope>
</reference>
<dbReference type="Pfam" id="PF18701">
    <property type="entry name" value="DUF5641"/>
    <property type="match status" value="1"/>
</dbReference>
<keyword evidence="4" id="KW-1185">Reference proteome</keyword>
<dbReference type="AlphaFoldDB" id="A0A4Y2NTT7"/>
<feature type="domain" description="Integrase catalytic" evidence="2">
    <location>
        <begin position="14"/>
        <end position="186"/>
    </location>
</feature>